<dbReference type="GO" id="GO:0004674">
    <property type="term" value="F:protein serine/threonine kinase activity"/>
    <property type="evidence" value="ECO:0007669"/>
    <property type="project" value="UniProtKB-KW"/>
</dbReference>
<keyword evidence="2" id="KW-0723">Serine/threonine-protein kinase</keyword>
<keyword evidence="12" id="KW-1185">Reference proteome</keyword>
<dbReference type="PANTHER" id="PTHR43289">
    <property type="entry name" value="MITOGEN-ACTIVATED PROTEIN KINASE KINASE KINASE 20-RELATED"/>
    <property type="match status" value="1"/>
</dbReference>
<evidence type="ECO:0000256" key="7">
    <source>
        <dbReference type="PROSITE-ProRule" id="PRU10141"/>
    </source>
</evidence>
<evidence type="ECO:0000256" key="5">
    <source>
        <dbReference type="ARBA" id="ARBA00022777"/>
    </source>
</evidence>
<dbReference type="SUPFAM" id="SSF56112">
    <property type="entry name" value="Protein kinase-like (PK-like)"/>
    <property type="match status" value="1"/>
</dbReference>
<keyword evidence="4 7" id="KW-0547">Nucleotide-binding</keyword>
<dbReference type="EMBL" id="AP019536">
    <property type="protein sequence ID" value="BBI99281.1"/>
    <property type="molecule type" value="Genomic_DNA"/>
</dbReference>
<dbReference type="Pfam" id="PF00069">
    <property type="entry name" value="Pkinase"/>
    <property type="match status" value="1"/>
</dbReference>
<sequence length="413" mass="44442">MSAMISQLGRYEVLGELGQGAMGIVYKAKDPLIDRVVAIKTINLGLALDEKEEYEGRFYQEAKAAGRLSHPNIVTIYDVGKSGDVAYIAMEFLEGRELRDIMNDGGLLPVDQVLDIVAQVALGLSYAHEHDIVHRDVKPSNIMVVRDGHVKITDFGIARMASSAVRTQTGMVLGSPKYMSPEQVMGKAIDQRSDIFSLGVMLYEMLTGQAPFNGENVNAIMYQTLNAVPVPPNTLNPAVPEMLNFIVAKALAKGLEDRYQNARDFADDLRACRDTLPRSKLQDVSIAPAGGEKKLPDAISITGNLDAAGEDAKAASTARLSQAFDSAAATMRLAALTATNEDVDELSKTFKMVRPSAEAIKQAAPAARPAPAAPRPQVHHAPSRPPVKHGSGNFLLMIIVALVLMGIVAIVIF</sequence>
<gene>
    <name evidence="11" type="ORF">FGKAn22_09740</name>
</gene>
<dbReference type="KEGG" id="fku:FGKAn22_09740"/>
<dbReference type="PROSITE" id="PS00107">
    <property type="entry name" value="PROTEIN_KINASE_ATP"/>
    <property type="match status" value="1"/>
</dbReference>
<keyword evidence="9" id="KW-0472">Membrane</keyword>
<dbReference type="FunFam" id="1.10.510.10:FF:000021">
    <property type="entry name" value="Serine/threonine protein kinase"/>
    <property type="match status" value="1"/>
</dbReference>
<dbReference type="CDD" id="cd14014">
    <property type="entry name" value="STKc_PknB_like"/>
    <property type="match status" value="1"/>
</dbReference>
<dbReference type="InterPro" id="IPR017441">
    <property type="entry name" value="Protein_kinase_ATP_BS"/>
</dbReference>
<dbReference type="PROSITE" id="PS00108">
    <property type="entry name" value="PROTEIN_KINASE_ST"/>
    <property type="match status" value="1"/>
</dbReference>
<evidence type="ECO:0000256" key="6">
    <source>
        <dbReference type="ARBA" id="ARBA00022840"/>
    </source>
</evidence>
<dbReference type="SMART" id="SM00220">
    <property type="entry name" value="S_TKc"/>
    <property type="match status" value="1"/>
</dbReference>
<keyword evidence="9" id="KW-0812">Transmembrane</keyword>
<feature type="binding site" evidence="7">
    <location>
        <position position="40"/>
    </location>
    <ligand>
        <name>ATP</name>
        <dbReference type="ChEBI" id="CHEBI:30616"/>
    </ligand>
</feature>
<dbReference type="InterPro" id="IPR011009">
    <property type="entry name" value="Kinase-like_dom_sf"/>
</dbReference>
<evidence type="ECO:0000256" key="9">
    <source>
        <dbReference type="SAM" id="Phobius"/>
    </source>
</evidence>
<evidence type="ECO:0000259" key="10">
    <source>
        <dbReference type="PROSITE" id="PS50011"/>
    </source>
</evidence>
<dbReference type="EC" id="2.7.11.1" evidence="1"/>
<dbReference type="InterPro" id="IPR008271">
    <property type="entry name" value="Ser/Thr_kinase_AS"/>
</dbReference>
<dbReference type="InterPro" id="IPR000719">
    <property type="entry name" value="Prot_kinase_dom"/>
</dbReference>
<keyword evidence="3" id="KW-0808">Transferase</keyword>
<keyword evidence="9" id="KW-1133">Transmembrane helix</keyword>
<dbReference type="Proteomes" id="UP001319121">
    <property type="component" value="Chromosome"/>
</dbReference>
<keyword evidence="5" id="KW-0418">Kinase</keyword>
<proteinExistence type="predicted"/>
<evidence type="ECO:0000256" key="2">
    <source>
        <dbReference type="ARBA" id="ARBA00022527"/>
    </source>
</evidence>
<feature type="region of interest" description="Disordered" evidence="8">
    <location>
        <begin position="363"/>
        <end position="386"/>
    </location>
</feature>
<evidence type="ECO:0000313" key="12">
    <source>
        <dbReference type="Proteomes" id="UP001319121"/>
    </source>
</evidence>
<accession>A0AAN1SZ75</accession>
<dbReference type="PROSITE" id="PS50011">
    <property type="entry name" value="PROTEIN_KINASE_DOM"/>
    <property type="match status" value="1"/>
</dbReference>
<name>A0AAN1SZ75_9PROT</name>
<protein>
    <recommendedName>
        <fullName evidence="1">non-specific serine/threonine protein kinase</fullName>
        <ecNumber evidence="1">2.7.11.1</ecNumber>
    </recommendedName>
</protein>
<keyword evidence="6 7" id="KW-0067">ATP-binding</keyword>
<evidence type="ECO:0000256" key="3">
    <source>
        <dbReference type="ARBA" id="ARBA00022679"/>
    </source>
</evidence>
<dbReference type="Gene3D" id="1.10.510.10">
    <property type="entry name" value="Transferase(Phosphotransferase) domain 1"/>
    <property type="match status" value="1"/>
</dbReference>
<dbReference type="AlphaFoldDB" id="A0AAN1SZ75"/>
<evidence type="ECO:0000256" key="4">
    <source>
        <dbReference type="ARBA" id="ARBA00022741"/>
    </source>
</evidence>
<evidence type="ECO:0000256" key="1">
    <source>
        <dbReference type="ARBA" id="ARBA00012513"/>
    </source>
</evidence>
<evidence type="ECO:0000313" key="11">
    <source>
        <dbReference type="EMBL" id="BBI99281.1"/>
    </source>
</evidence>
<dbReference type="PANTHER" id="PTHR43289:SF6">
    <property type="entry name" value="SERINE_THREONINE-PROTEIN KINASE NEKL-3"/>
    <property type="match status" value="1"/>
</dbReference>
<feature type="transmembrane region" description="Helical" evidence="9">
    <location>
        <begin position="394"/>
        <end position="412"/>
    </location>
</feature>
<dbReference type="Gene3D" id="3.30.200.20">
    <property type="entry name" value="Phosphorylase Kinase, domain 1"/>
    <property type="match status" value="1"/>
</dbReference>
<feature type="domain" description="Protein kinase" evidence="10">
    <location>
        <begin position="11"/>
        <end position="276"/>
    </location>
</feature>
<dbReference type="GO" id="GO:0005524">
    <property type="term" value="F:ATP binding"/>
    <property type="evidence" value="ECO:0007669"/>
    <property type="project" value="UniProtKB-UniRule"/>
</dbReference>
<evidence type="ECO:0000256" key="8">
    <source>
        <dbReference type="SAM" id="MobiDB-lite"/>
    </source>
</evidence>
<reference evidence="11 12" key="1">
    <citation type="submission" date="2019-03" db="EMBL/GenBank/DDBJ databases">
        <title>Complete genome sequence of Ferrigenium kumadai strain An22, a microaerophilic iron-oxidizing bacterium isolated from a paddy field soil.</title>
        <authorList>
            <person name="Watanabe T."/>
            <person name="Asakawa S."/>
        </authorList>
    </citation>
    <scope>NUCLEOTIDE SEQUENCE [LARGE SCALE GENOMIC DNA]</scope>
    <source>
        <strain evidence="11 12">An22</strain>
    </source>
</reference>
<organism evidence="11 12">
    <name type="scientific">Ferrigenium kumadai</name>
    <dbReference type="NCBI Taxonomy" id="1682490"/>
    <lineage>
        <taxon>Bacteria</taxon>
        <taxon>Pseudomonadati</taxon>
        <taxon>Pseudomonadota</taxon>
        <taxon>Betaproteobacteria</taxon>
        <taxon>Nitrosomonadales</taxon>
        <taxon>Gallionellaceae</taxon>
        <taxon>Ferrigenium</taxon>
    </lineage>
</organism>